<dbReference type="Proteomes" id="UP000293902">
    <property type="component" value="Plasmid unnamed2"/>
</dbReference>
<geneLocation type="plasmid" evidence="1 4">
    <name>unnamed2</name>
</geneLocation>
<name>A0A328F9Q8_9BACT</name>
<protein>
    <submittedName>
        <fullName evidence="2">Uncharacterized protein</fullName>
    </submittedName>
</protein>
<reference evidence="1 4" key="2">
    <citation type="submission" date="2019-02" db="EMBL/GenBank/DDBJ databases">
        <title>Complete genome sequence of Desulfobacter hydrogenophilus AcRS1.</title>
        <authorList>
            <person name="Marietou A."/>
            <person name="Lund M.B."/>
            <person name="Marshall I.P.G."/>
            <person name="Schreiber L."/>
            <person name="Jorgensen B."/>
        </authorList>
    </citation>
    <scope>NUCLEOTIDE SEQUENCE [LARGE SCALE GENOMIC DNA]</scope>
    <source>
        <strain evidence="1 4">AcRS1</strain>
        <plasmid evidence="1 4">unnamed2</plasmid>
    </source>
</reference>
<dbReference type="Proteomes" id="UP000248798">
    <property type="component" value="Unassembled WGS sequence"/>
</dbReference>
<dbReference type="EMBL" id="CP036315">
    <property type="protein sequence ID" value="QBH15749.1"/>
    <property type="molecule type" value="Genomic_DNA"/>
</dbReference>
<keyword evidence="1" id="KW-0614">Plasmid</keyword>
<sequence>MKRIENTVKEAHETPYAQAEGDLELGLAVRITYACTDHVENRHELMVEAVFEKIAQDLGEDAARNLFVKVVGGL</sequence>
<dbReference type="EMBL" id="QLNI01000088">
    <property type="protein sequence ID" value="RAL99864.1"/>
    <property type="molecule type" value="Genomic_DNA"/>
</dbReference>
<accession>A0A328F9Q8</accession>
<proteinExistence type="predicted"/>
<evidence type="ECO:0000313" key="3">
    <source>
        <dbReference type="Proteomes" id="UP000248798"/>
    </source>
</evidence>
<keyword evidence="4" id="KW-1185">Reference proteome</keyword>
<evidence type="ECO:0000313" key="4">
    <source>
        <dbReference type="Proteomes" id="UP000293902"/>
    </source>
</evidence>
<evidence type="ECO:0000313" key="2">
    <source>
        <dbReference type="EMBL" id="RAL99864.1"/>
    </source>
</evidence>
<gene>
    <name evidence="2" type="ORF">DO021_22155</name>
    <name evidence="1" type="ORF">EYB58_23015</name>
</gene>
<evidence type="ECO:0000313" key="1">
    <source>
        <dbReference type="EMBL" id="QBH15749.1"/>
    </source>
</evidence>
<dbReference type="GeneID" id="39462819"/>
<dbReference type="AlphaFoldDB" id="A0A328F9Q8"/>
<reference evidence="2 3" key="1">
    <citation type="submission" date="2018-06" db="EMBL/GenBank/DDBJ databases">
        <title>Complete Genome Sequence of Desulfobacter hydrogenophilus (DSM3380).</title>
        <authorList>
            <person name="Marietou A."/>
            <person name="Schreiber L."/>
            <person name="Marshall I."/>
            <person name="Jorgensen B."/>
        </authorList>
    </citation>
    <scope>NUCLEOTIDE SEQUENCE [LARGE SCALE GENOMIC DNA]</scope>
    <source>
        <strain evidence="2 3">DSM 3380</strain>
    </source>
</reference>
<organism evidence="2 3">
    <name type="scientific">Desulfobacter hydrogenophilus</name>
    <dbReference type="NCBI Taxonomy" id="2291"/>
    <lineage>
        <taxon>Bacteria</taxon>
        <taxon>Pseudomonadati</taxon>
        <taxon>Thermodesulfobacteriota</taxon>
        <taxon>Desulfobacteria</taxon>
        <taxon>Desulfobacterales</taxon>
        <taxon>Desulfobacteraceae</taxon>
        <taxon>Desulfobacter</taxon>
    </lineage>
</organism>
<dbReference type="RefSeq" id="WP_111960737.1">
    <property type="nucleotide sequence ID" value="NZ_CP036315.1"/>
</dbReference>